<evidence type="ECO:0000313" key="2">
    <source>
        <dbReference type="EMBL" id="KAG7307693.1"/>
    </source>
</evidence>
<feature type="region of interest" description="Disordered" evidence="1">
    <location>
        <begin position="220"/>
        <end position="239"/>
    </location>
</feature>
<name>A0ABQ7QRP2_PLUXY</name>
<organism evidence="2 3">
    <name type="scientific">Plutella xylostella</name>
    <name type="common">Diamondback moth</name>
    <name type="synonym">Plutella maculipennis</name>
    <dbReference type="NCBI Taxonomy" id="51655"/>
    <lineage>
        <taxon>Eukaryota</taxon>
        <taxon>Metazoa</taxon>
        <taxon>Ecdysozoa</taxon>
        <taxon>Arthropoda</taxon>
        <taxon>Hexapoda</taxon>
        <taxon>Insecta</taxon>
        <taxon>Pterygota</taxon>
        <taxon>Neoptera</taxon>
        <taxon>Endopterygota</taxon>
        <taxon>Lepidoptera</taxon>
        <taxon>Glossata</taxon>
        <taxon>Ditrysia</taxon>
        <taxon>Yponomeutoidea</taxon>
        <taxon>Plutellidae</taxon>
        <taxon>Plutella</taxon>
    </lineage>
</organism>
<dbReference type="Proteomes" id="UP000823941">
    <property type="component" value="Chromosome 9"/>
</dbReference>
<evidence type="ECO:0000313" key="3">
    <source>
        <dbReference type="Proteomes" id="UP000823941"/>
    </source>
</evidence>
<keyword evidence="3" id="KW-1185">Reference proteome</keyword>
<gene>
    <name evidence="2" type="ORF">JYU34_006257</name>
</gene>
<evidence type="ECO:0000256" key="1">
    <source>
        <dbReference type="SAM" id="MobiDB-lite"/>
    </source>
</evidence>
<dbReference type="EMBL" id="JAHIBW010000009">
    <property type="protein sequence ID" value="KAG7307693.1"/>
    <property type="molecule type" value="Genomic_DNA"/>
</dbReference>
<protein>
    <submittedName>
        <fullName evidence="2">Uncharacterized protein</fullName>
    </submittedName>
</protein>
<proteinExistence type="predicted"/>
<accession>A0ABQ7QRP2</accession>
<comment type="caution">
    <text evidence="2">The sequence shown here is derived from an EMBL/GenBank/DDBJ whole genome shotgun (WGS) entry which is preliminary data.</text>
</comment>
<sequence>MKISVLSPLHPAPWRQILSNSAIVDYLTELVSRRGWGLPAPHWDFATITLCSIVNSVEKSKEFWGSPKVSLLTSSILRLYTTISSFITAVPATSLQRQPSAHVAHLPSEWADIFAPDVTVNLYSLLTHVLDSAPTTPITSTHIPPLSLLSRSPPPHASLPAPYRAGVYALRPLVDKCTRVLEAPTHHAYKYAAYYVLRMLEKPLVLDDADRLLQWSASDSAEASPSHSPAPPAAPRPEFNPTLLLDAMTRLQGLVDAALGAVK</sequence>
<reference evidence="2 3" key="1">
    <citation type="submission" date="2021-06" db="EMBL/GenBank/DDBJ databases">
        <title>A haploid diamondback moth (Plutella xylostella L.) genome assembly resolves 31 chromosomes and identifies a diamide resistance mutation.</title>
        <authorList>
            <person name="Ward C.M."/>
            <person name="Perry K.D."/>
            <person name="Baker G."/>
            <person name="Powis K."/>
            <person name="Heckel D.G."/>
            <person name="Baxter S.W."/>
        </authorList>
    </citation>
    <scope>NUCLEOTIDE SEQUENCE [LARGE SCALE GENOMIC DNA]</scope>
    <source>
        <strain evidence="2 3">LV</strain>
        <tissue evidence="2">Single pupa</tissue>
    </source>
</reference>